<dbReference type="AlphaFoldDB" id="A0A6A6H3A2"/>
<evidence type="ECO:0000313" key="1">
    <source>
        <dbReference type="EMBL" id="KAF2232369.1"/>
    </source>
</evidence>
<evidence type="ECO:0000313" key="2">
    <source>
        <dbReference type="Proteomes" id="UP000800092"/>
    </source>
</evidence>
<keyword evidence="2" id="KW-1185">Reference proteome</keyword>
<dbReference type="Proteomes" id="UP000800092">
    <property type="component" value="Unassembled WGS sequence"/>
</dbReference>
<name>A0A6A6H3A2_VIRVR</name>
<dbReference type="EMBL" id="ML991816">
    <property type="protein sequence ID" value="KAF2232369.1"/>
    <property type="molecule type" value="Genomic_DNA"/>
</dbReference>
<protein>
    <submittedName>
        <fullName evidence="1">Uncharacterized protein</fullName>
    </submittedName>
</protein>
<proteinExistence type="predicted"/>
<reference evidence="1" key="1">
    <citation type="journal article" date="2020" name="Stud. Mycol.">
        <title>101 Dothideomycetes genomes: a test case for predicting lifestyles and emergence of pathogens.</title>
        <authorList>
            <person name="Haridas S."/>
            <person name="Albert R."/>
            <person name="Binder M."/>
            <person name="Bloem J."/>
            <person name="Labutti K."/>
            <person name="Salamov A."/>
            <person name="Andreopoulos B."/>
            <person name="Baker S."/>
            <person name="Barry K."/>
            <person name="Bills G."/>
            <person name="Bluhm B."/>
            <person name="Cannon C."/>
            <person name="Castanera R."/>
            <person name="Culley D."/>
            <person name="Daum C."/>
            <person name="Ezra D."/>
            <person name="Gonzalez J."/>
            <person name="Henrissat B."/>
            <person name="Kuo A."/>
            <person name="Liang C."/>
            <person name="Lipzen A."/>
            <person name="Lutzoni F."/>
            <person name="Magnuson J."/>
            <person name="Mondo S."/>
            <person name="Nolan M."/>
            <person name="Ohm R."/>
            <person name="Pangilinan J."/>
            <person name="Park H.-J."/>
            <person name="Ramirez L."/>
            <person name="Alfaro M."/>
            <person name="Sun H."/>
            <person name="Tritt A."/>
            <person name="Yoshinaga Y."/>
            <person name="Zwiers L.-H."/>
            <person name="Turgeon B."/>
            <person name="Goodwin S."/>
            <person name="Spatafora J."/>
            <person name="Crous P."/>
            <person name="Grigoriev I."/>
        </authorList>
    </citation>
    <scope>NUCLEOTIDE SEQUENCE</scope>
    <source>
        <strain evidence="1">Tuck. ex Michener</strain>
    </source>
</reference>
<sequence>MANLQRFFGQVLTNLSSQSVFSGEEEKRRMDVIRRGIQTVRHSWRRQDTQEELRQHVLRFVESQHQKPNPELWEYLNGIVGNFDDYVDMREGEMRTPRHNEYTAVEFYCSQIGYDFLFSLISRLLREDTVEDDSLVAAATLVEYLTIELYNLRISNLGDPRYANFQGVTHRGMHVSPEVAEEYRRIANREDVRQRNFAVPLALVSTTTSTETMQKFAACGESDTMHWIIHIYGLDPHLYQIYHEKYPDGIVTSICAMPVGHISAFGEQEILLRGAFFHIISMRSETVGSRQAHTIEIMMLNTNRDHGTELSLNEGDKKEQRDFFGKIIRASRYEICASLARGISSEDVRAYEELAERELEAIGANSSGRPTYDTAFTKAISESVPTWLGASMEFSHPRQYIRKRLRSQRAAEKGDWATVEEVLNAEYDWKKREWFSVPKILTNDADAKVREGYTIVHELARSGAPEGNAHQQAAWYRLVKTVEDLGAWRTLKTFDIDHKTPFEIASENGFDEMCGVLSPRVKQPVPDAITQELESQLHSLMMSHCGEILEEHVYRLPQLSVLTEMSEARMWVPVPSWHGVHSLSY</sequence>
<dbReference type="OrthoDB" id="2890956at2759"/>
<organism evidence="1 2">
    <name type="scientific">Viridothelium virens</name>
    <name type="common">Speckled blister lichen</name>
    <name type="synonym">Trypethelium virens</name>
    <dbReference type="NCBI Taxonomy" id="1048519"/>
    <lineage>
        <taxon>Eukaryota</taxon>
        <taxon>Fungi</taxon>
        <taxon>Dikarya</taxon>
        <taxon>Ascomycota</taxon>
        <taxon>Pezizomycotina</taxon>
        <taxon>Dothideomycetes</taxon>
        <taxon>Dothideomycetes incertae sedis</taxon>
        <taxon>Trypetheliales</taxon>
        <taxon>Trypetheliaceae</taxon>
        <taxon>Viridothelium</taxon>
    </lineage>
</organism>
<accession>A0A6A6H3A2</accession>
<gene>
    <name evidence="1" type="ORF">EV356DRAFT_251148</name>
</gene>